<reference evidence="2" key="2">
    <citation type="journal article" date="2017" name="Nat. Plants">
        <title>The Aegilops tauschii genome reveals multiple impacts of transposons.</title>
        <authorList>
            <person name="Zhao G."/>
            <person name="Zou C."/>
            <person name="Li K."/>
            <person name="Wang K."/>
            <person name="Li T."/>
            <person name="Gao L."/>
            <person name="Zhang X."/>
            <person name="Wang H."/>
            <person name="Yang Z."/>
            <person name="Liu X."/>
            <person name="Jiang W."/>
            <person name="Mao L."/>
            <person name="Kong X."/>
            <person name="Jiao Y."/>
            <person name="Jia J."/>
        </authorList>
    </citation>
    <scope>NUCLEOTIDE SEQUENCE [LARGE SCALE GENOMIC DNA]</scope>
    <source>
        <strain evidence="2">cv. AL8/78</strain>
    </source>
</reference>
<reference evidence="1" key="3">
    <citation type="journal article" date="2017" name="Nature">
        <title>Genome sequence of the progenitor of the wheat D genome Aegilops tauschii.</title>
        <authorList>
            <person name="Luo M.C."/>
            <person name="Gu Y.Q."/>
            <person name="Puiu D."/>
            <person name="Wang H."/>
            <person name="Twardziok S.O."/>
            <person name="Deal K.R."/>
            <person name="Huo N."/>
            <person name="Zhu T."/>
            <person name="Wang L."/>
            <person name="Wang Y."/>
            <person name="McGuire P.E."/>
            <person name="Liu S."/>
            <person name="Long H."/>
            <person name="Ramasamy R.K."/>
            <person name="Rodriguez J.C."/>
            <person name="Van S.L."/>
            <person name="Yuan L."/>
            <person name="Wang Z."/>
            <person name="Xia Z."/>
            <person name="Xiao L."/>
            <person name="Anderson O.D."/>
            <person name="Ouyang S."/>
            <person name="Liang Y."/>
            <person name="Zimin A.V."/>
            <person name="Pertea G."/>
            <person name="Qi P."/>
            <person name="Bennetzen J.L."/>
            <person name="Dai X."/>
            <person name="Dawson M.W."/>
            <person name="Muller H.G."/>
            <person name="Kugler K."/>
            <person name="Rivarola-Duarte L."/>
            <person name="Spannagl M."/>
            <person name="Mayer K.F.X."/>
            <person name="Lu F.H."/>
            <person name="Bevan M.W."/>
            <person name="Leroy P."/>
            <person name="Li P."/>
            <person name="You F.M."/>
            <person name="Sun Q."/>
            <person name="Liu Z."/>
            <person name="Lyons E."/>
            <person name="Wicker T."/>
            <person name="Salzberg S.L."/>
            <person name="Devos K.M."/>
            <person name="Dvorak J."/>
        </authorList>
    </citation>
    <scope>NUCLEOTIDE SEQUENCE [LARGE SCALE GENOMIC DNA]</scope>
    <source>
        <strain evidence="1">cv. AL8/78</strain>
    </source>
</reference>
<reference evidence="2" key="1">
    <citation type="journal article" date="2014" name="Science">
        <title>Ancient hybridizations among the ancestral genomes of bread wheat.</title>
        <authorList>
            <consortium name="International Wheat Genome Sequencing Consortium,"/>
            <person name="Marcussen T."/>
            <person name="Sandve S.R."/>
            <person name="Heier L."/>
            <person name="Spannagl M."/>
            <person name="Pfeifer M."/>
            <person name="Jakobsen K.S."/>
            <person name="Wulff B.B."/>
            <person name="Steuernagel B."/>
            <person name="Mayer K.F."/>
            <person name="Olsen O.A."/>
        </authorList>
    </citation>
    <scope>NUCLEOTIDE SEQUENCE [LARGE SCALE GENOMIC DNA]</scope>
    <source>
        <strain evidence="2">cv. AL8/78</strain>
    </source>
</reference>
<proteinExistence type="predicted"/>
<keyword evidence="2" id="KW-1185">Reference proteome</keyword>
<dbReference type="Gramene" id="AET5Gv20716300.12">
    <property type="protein sequence ID" value="AET5Gv20716300.12"/>
    <property type="gene ID" value="AET5Gv20716300"/>
</dbReference>
<reference evidence="1" key="5">
    <citation type="journal article" date="2021" name="G3 (Bethesda)">
        <title>Aegilops tauschii genome assembly Aet v5.0 features greater sequence contiguity and improved annotation.</title>
        <authorList>
            <person name="Wang L."/>
            <person name="Zhu T."/>
            <person name="Rodriguez J.C."/>
            <person name="Deal K.R."/>
            <person name="Dubcovsky J."/>
            <person name="McGuire P.E."/>
            <person name="Lux T."/>
            <person name="Spannagl M."/>
            <person name="Mayer K.F.X."/>
            <person name="Baldrich P."/>
            <person name="Meyers B.C."/>
            <person name="Huo N."/>
            <person name="Gu Y.Q."/>
            <person name="Zhou H."/>
            <person name="Devos K.M."/>
            <person name="Bennetzen J.L."/>
            <person name="Unver T."/>
            <person name="Budak H."/>
            <person name="Gulick P.J."/>
            <person name="Galiba G."/>
            <person name="Kalapos B."/>
            <person name="Nelson D.R."/>
            <person name="Li P."/>
            <person name="You F.M."/>
            <person name="Luo M.C."/>
            <person name="Dvorak J."/>
        </authorList>
    </citation>
    <scope>NUCLEOTIDE SEQUENCE [LARGE SCALE GENOMIC DNA]</scope>
    <source>
        <strain evidence="1">cv. AL8/78</strain>
    </source>
</reference>
<dbReference type="Proteomes" id="UP000015105">
    <property type="component" value="Chromosome 5D"/>
</dbReference>
<reference evidence="1" key="4">
    <citation type="submission" date="2019-03" db="UniProtKB">
        <authorList>
            <consortium name="EnsemblPlants"/>
        </authorList>
    </citation>
    <scope>IDENTIFICATION</scope>
</reference>
<organism evidence="1 2">
    <name type="scientific">Aegilops tauschii subsp. strangulata</name>
    <name type="common">Goatgrass</name>
    <dbReference type="NCBI Taxonomy" id="200361"/>
    <lineage>
        <taxon>Eukaryota</taxon>
        <taxon>Viridiplantae</taxon>
        <taxon>Streptophyta</taxon>
        <taxon>Embryophyta</taxon>
        <taxon>Tracheophyta</taxon>
        <taxon>Spermatophyta</taxon>
        <taxon>Magnoliopsida</taxon>
        <taxon>Liliopsida</taxon>
        <taxon>Poales</taxon>
        <taxon>Poaceae</taxon>
        <taxon>BOP clade</taxon>
        <taxon>Pooideae</taxon>
        <taxon>Triticodae</taxon>
        <taxon>Triticeae</taxon>
        <taxon>Triticinae</taxon>
        <taxon>Aegilops</taxon>
    </lineage>
</organism>
<sequence>MQSSLLALALANRFFPDPLVGVPPAVSVWLC</sequence>
<dbReference type="AlphaFoldDB" id="A0A453LD15"/>
<name>A0A453LD15_AEGTS</name>
<accession>A0A453LD15</accession>
<evidence type="ECO:0000313" key="2">
    <source>
        <dbReference type="Proteomes" id="UP000015105"/>
    </source>
</evidence>
<protein>
    <submittedName>
        <fullName evidence="1">Uncharacterized protein</fullName>
    </submittedName>
</protein>
<dbReference type="EnsemblPlants" id="AET5Gv20716300.12">
    <property type="protein sequence ID" value="AET5Gv20716300.12"/>
    <property type="gene ID" value="AET5Gv20716300"/>
</dbReference>
<evidence type="ECO:0000313" key="1">
    <source>
        <dbReference type="EnsemblPlants" id="AET5Gv20716300.12"/>
    </source>
</evidence>